<dbReference type="Pfam" id="PF08666">
    <property type="entry name" value="SAF"/>
    <property type="match status" value="1"/>
</dbReference>
<reference evidence="4" key="2">
    <citation type="journal article" date="2020" name="Microorganisms">
        <title>Osmotic Adaptation and Compatible Solute Biosynthesis of Phototrophic Bacteria as Revealed from Genome Analyses.</title>
        <authorList>
            <person name="Imhoff J.F."/>
            <person name="Rahn T."/>
            <person name="Kunzel S."/>
            <person name="Keller A."/>
            <person name="Neulinger S.C."/>
        </authorList>
    </citation>
    <scope>NUCLEOTIDE SEQUENCE</scope>
    <source>
        <strain evidence="4">DSM 9154</strain>
    </source>
</reference>
<dbReference type="Gene3D" id="2.30.130.110">
    <property type="match status" value="1"/>
</dbReference>
<accession>A0A934QLH7</accession>
<organism evidence="4 5">
    <name type="scientific">Rhodovibrio salinarum</name>
    <dbReference type="NCBI Taxonomy" id="1087"/>
    <lineage>
        <taxon>Bacteria</taxon>
        <taxon>Pseudomonadati</taxon>
        <taxon>Pseudomonadota</taxon>
        <taxon>Alphaproteobacteria</taxon>
        <taxon>Rhodospirillales</taxon>
        <taxon>Rhodovibrionaceae</taxon>
        <taxon>Rhodovibrio</taxon>
    </lineage>
</organism>
<reference evidence="4" key="1">
    <citation type="submission" date="2017-08" db="EMBL/GenBank/DDBJ databases">
        <authorList>
            <person name="Imhoff J.F."/>
            <person name="Rahn T."/>
            <person name="Kuenzel S."/>
            <person name="Neulinger S.C."/>
        </authorList>
    </citation>
    <scope>NUCLEOTIDE SEQUENCE</scope>
    <source>
        <strain evidence="4">DSM 9154</strain>
    </source>
</reference>
<dbReference type="AlphaFoldDB" id="A0A934QLH7"/>
<comment type="similarity">
    <text evidence="1">Belongs to the UxaA family.</text>
</comment>
<comment type="caution">
    <text evidence="4">The sequence shown here is derived from an EMBL/GenBank/DDBJ whole genome shotgun (WGS) entry which is preliminary data.</text>
</comment>
<dbReference type="Proteomes" id="UP000778970">
    <property type="component" value="Unassembled WGS sequence"/>
</dbReference>
<feature type="domain" description="SAF" evidence="3">
    <location>
        <begin position="32"/>
        <end position="101"/>
    </location>
</feature>
<keyword evidence="2" id="KW-0456">Lyase</keyword>
<evidence type="ECO:0000313" key="5">
    <source>
        <dbReference type="Proteomes" id="UP000778970"/>
    </source>
</evidence>
<protein>
    <submittedName>
        <fullName evidence="4">Altronate dehydratase</fullName>
    </submittedName>
</protein>
<dbReference type="Pfam" id="PF04295">
    <property type="entry name" value="GD_AH_second"/>
    <property type="match status" value="1"/>
</dbReference>
<proteinExistence type="inferred from homology"/>
<dbReference type="Pfam" id="PF20629">
    <property type="entry name" value="GD_AH_C"/>
    <property type="match status" value="1"/>
</dbReference>
<dbReference type="RefSeq" id="WP_051431652.1">
    <property type="nucleotide sequence ID" value="NZ_NRRE01000034.1"/>
</dbReference>
<dbReference type="InterPro" id="IPR007392">
    <property type="entry name" value="GD_AH_second"/>
</dbReference>
<dbReference type="GO" id="GO:0016829">
    <property type="term" value="F:lyase activity"/>
    <property type="evidence" value="ECO:0007669"/>
    <property type="project" value="UniProtKB-KW"/>
</dbReference>
<dbReference type="CDD" id="cd11613">
    <property type="entry name" value="SAF_AH_GD"/>
    <property type="match status" value="1"/>
</dbReference>
<dbReference type="SMART" id="SM00858">
    <property type="entry name" value="SAF"/>
    <property type="match status" value="1"/>
</dbReference>
<sequence length="526" mass="55732">MTRSEASAVEAHADGQSQETAAAAVVRLHPDDNVVVARRRVAAGSDLPGLGIVCRDDIPAGHKVAARAIESGAAVRKYGQIIGFATQDIAEGQQVHTHNCGMGDFERDYAYGSEARPTDYVPEAQRATFQGIVRPDGQVATRNYIGVLTTVNCSATVARAVADAFRGPALDAYPNVDGVAAFVHGTGCGMAGSGEGFELLQRTLHGYLMHPNFAGVLLIGLGCEMNQIHRLMERYGLQQGSRFDYMTIQEAGGTRAAVSHGVERVQAMLPDANAIRREQVSAAHLKLALQCGGSDGYSGITANPALGAAADKLVRHGGTAILSETPEIYGAEHLLTRRAASREVGEKLVERIRWWEDYTARHSGNMDNNPSPGNKEGGLTTILEKSLGAAAKGGTTRLENVYGYAEPIDSQGFVFMDSPGYDPCSVTGQIASGANLVCFTTGRGSVSGFKPAPSLKLSTNTATYQRMSGDMDINCGAVLDEGVAVEEMGDRIFDLVLRAASGEQTCSEALDFGDNEFVPWQIGAVM</sequence>
<dbReference type="PANTHER" id="PTHR30536:SF5">
    <property type="entry name" value="ALTRONATE DEHYDRATASE"/>
    <property type="match status" value="1"/>
</dbReference>
<dbReference type="InterPro" id="IPR052172">
    <property type="entry name" value="UxaA_altronate/galactarate_dh"/>
</dbReference>
<dbReference type="InterPro" id="IPR013974">
    <property type="entry name" value="SAF"/>
</dbReference>
<gene>
    <name evidence="4" type="ORF">CKO21_17850</name>
</gene>
<evidence type="ECO:0000313" key="4">
    <source>
        <dbReference type="EMBL" id="MBK1699111.1"/>
    </source>
</evidence>
<dbReference type="GO" id="GO:0019698">
    <property type="term" value="P:D-galacturonate catabolic process"/>
    <property type="evidence" value="ECO:0007669"/>
    <property type="project" value="TreeGrafter"/>
</dbReference>
<evidence type="ECO:0000256" key="2">
    <source>
        <dbReference type="ARBA" id="ARBA00023239"/>
    </source>
</evidence>
<evidence type="ECO:0000259" key="3">
    <source>
        <dbReference type="SMART" id="SM00858"/>
    </source>
</evidence>
<dbReference type="InterPro" id="IPR048332">
    <property type="entry name" value="GD_AH_C"/>
</dbReference>
<dbReference type="InterPro" id="IPR044144">
    <property type="entry name" value="SAF_UxaA/GarD"/>
</dbReference>
<evidence type="ECO:0000256" key="1">
    <source>
        <dbReference type="ARBA" id="ARBA00010986"/>
    </source>
</evidence>
<dbReference type="EMBL" id="NRRE01000034">
    <property type="protein sequence ID" value="MBK1699111.1"/>
    <property type="molecule type" value="Genomic_DNA"/>
</dbReference>
<keyword evidence="5" id="KW-1185">Reference proteome</keyword>
<dbReference type="PANTHER" id="PTHR30536">
    <property type="entry name" value="ALTRONATE/GALACTARATE DEHYDRATASE"/>
    <property type="match status" value="1"/>
</dbReference>
<name>A0A934QLH7_9PROT</name>